<dbReference type="PANTHER" id="PTHR33116">
    <property type="entry name" value="REVERSE TRANSCRIPTASE ZINC-BINDING DOMAIN-CONTAINING PROTEIN-RELATED-RELATED"/>
    <property type="match status" value="1"/>
</dbReference>
<dbReference type="GO" id="GO:0004519">
    <property type="term" value="F:endonuclease activity"/>
    <property type="evidence" value="ECO:0007669"/>
    <property type="project" value="InterPro"/>
</dbReference>
<evidence type="ECO:0000313" key="3">
    <source>
        <dbReference type="Proteomes" id="UP001341281"/>
    </source>
</evidence>
<dbReference type="PROSITE" id="PS00726">
    <property type="entry name" value="AP_NUCLEASE_F1_1"/>
    <property type="match status" value="1"/>
</dbReference>
<name>A0AAQ3SYF3_PASNO</name>
<evidence type="ECO:0000313" key="2">
    <source>
        <dbReference type="EMBL" id="WVZ62402.1"/>
    </source>
</evidence>
<dbReference type="AlphaFoldDB" id="A0AAQ3SYF3"/>
<protein>
    <recommendedName>
        <fullName evidence="1">Reverse transcriptase domain-containing protein</fullName>
    </recommendedName>
</protein>
<dbReference type="InterPro" id="IPR036691">
    <property type="entry name" value="Endo/exonu/phosph_ase_sf"/>
</dbReference>
<feature type="domain" description="Reverse transcriptase" evidence="1">
    <location>
        <begin position="483"/>
        <end position="759"/>
    </location>
</feature>
<dbReference type="SUPFAM" id="SSF56219">
    <property type="entry name" value="DNase I-like"/>
    <property type="match status" value="1"/>
</dbReference>
<dbReference type="CDD" id="cd01650">
    <property type="entry name" value="RT_nLTR_like"/>
    <property type="match status" value="1"/>
</dbReference>
<dbReference type="Proteomes" id="UP001341281">
    <property type="component" value="Chromosome 03"/>
</dbReference>
<proteinExistence type="predicted"/>
<sequence length="1166" mass="131635">MDNLKLISWNVCGLNSRAHRDNVRTLVDGIRADIVCLQETKLSSVSSDVVFGMLGMNFVDYAFLPAKNTRGGVLIGARGPAVALHDILLGCFSITVRVSVNAAESWWLTAVYGPQEELEKELFLEELAAARDVCSGAWVVVGDFNLILDLADKNNDRINRRQMRLFRHHVGELELQDLLLHGRVFTWSNEREQPTLVRLDRVLVSMEWEELHPNSLLQAFSSDASDHSPLVLQTNFGIMRKPRFHFECFWPKLEGYQDALIGGWRSPRTERNPYHRLDACFWSLIRELQSWSARRVGLIKDQLAAAREIILKLDRAQDFRALSEDELSLRAALKQRVLGLSSLERTMARQRARIRFLSEGDANTKYFHLLARGKKKRIFIPALSVNGAPVSGHEGMEDAIFQHFNSVFGSSVLRSHGLNLSALGYTASDLSAVDSPFTTEEVWAIIKELPSDRALGPDGFNGAFYKTAWPVIRREVMQALVAFHEGSGGGFHALNNGLIVLLPKKSDASQPSDFRPIAMIHSFGKLVSKILATCLAPLLSGLVSCNQTAFVRGRALHNSYKYVQCAAAFFRRKKLPVALLKIDISKAFDTISWSFLLEVLQELGFSRRWRDWMTILLSTASSRVLLNGRPGPDIVHRRGVRQGDSLSPMLFILAMDAFNRLVSRAGERRVLTRPGFPEIKYQCSFYTDDVILFLSASRLEADRLKRLLHVFGEASGLKANLSKCSVSFISTEAGVADEITQVLGCSAVPLPIKYLGLPLSSGPIPKSGLHRLVDSVAKKLPSCHGPLMSRSGRLVWIKSVLTAMPIFAMMANKLPAWVIKDINSICKRFFWAGTDSAVRGKCLVAWPVVIKPTELGGLGVLDLKLFNIALQTRWLWLQRVDEDRVWSGLPIKAAAEVRAFFEASIFVKVRNGRRTLFWHDKWLDGLAISDLAPDLRSVIPRQTANSLTVAEGLMDRLWVRGISGGLSVTIVAQYLTLWERLERVQLHEDEDKVVWKWAENGIYSAKTAYRALHLGSQQFPEHQLIWKSWLPLRVKIFLWLAHRRWLWTADRRRRHGLEARELCWLCDHRPESCHHLLVECRLTTSIWEVLFTRAALSLPPSDGSHGVLEWWRRIRSCWPPSSRMGVDTLFGLVSWVMWREHNACCFNGVTPSFSRALSAVRDLGQL</sequence>
<dbReference type="GO" id="GO:0006281">
    <property type="term" value="P:DNA repair"/>
    <property type="evidence" value="ECO:0007669"/>
    <property type="project" value="InterPro"/>
</dbReference>
<dbReference type="PANTHER" id="PTHR33116:SF78">
    <property type="entry name" value="OS12G0587133 PROTEIN"/>
    <property type="match status" value="1"/>
</dbReference>
<keyword evidence="3" id="KW-1185">Reference proteome</keyword>
<dbReference type="InterPro" id="IPR000477">
    <property type="entry name" value="RT_dom"/>
</dbReference>
<dbReference type="Pfam" id="PF03372">
    <property type="entry name" value="Exo_endo_phos"/>
    <property type="match status" value="1"/>
</dbReference>
<evidence type="ECO:0000259" key="1">
    <source>
        <dbReference type="PROSITE" id="PS50878"/>
    </source>
</evidence>
<dbReference type="Pfam" id="PF13966">
    <property type="entry name" value="zf-RVT"/>
    <property type="match status" value="1"/>
</dbReference>
<gene>
    <name evidence="2" type="ORF">U9M48_012158</name>
</gene>
<dbReference type="InterPro" id="IPR026960">
    <property type="entry name" value="RVT-Znf"/>
</dbReference>
<dbReference type="InterPro" id="IPR043502">
    <property type="entry name" value="DNA/RNA_pol_sf"/>
</dbReference>
<dbReference type="Pfam" id="PF00078">
    <property type="entry name" value="RVT_1"/>
    <property type="match status" value="1"/>
</dbReference>
<accession>A0AAQ3SYF3</accession>
<dbReference type="Gene3D" id="3.60.10.10">
    <property type="entry name" value="Endonuclease/exonuclease/phosphatase"/>
    <property type="match status" value="1"/>
</dbReference>
<organism evidence="2 3">
    <name type="scientific">Paspalum notatum var. saurae</name>
    <dbReference type="NCBI Taxonomy" id="547442"/>
    <lineage>
        <taxon>Eukaryota</taxon>
        <taxon>Viridiplantae</taxon>
        <taxon>Streptophyta</taxon>
        <taxon>Embryophyta</taxon>
        <taxon>Tracheophyta</taxon>
        <taxon>Spermatophyta</taxon>
        <taxon>Magnoliopsida</taxon>
        <taxon>Liliopsida</taxon>
        <taxon>Poales</taxon>
        <taxon>Poaceae</taxon>
        <taxon>PACMAD clade</taxon>
        <taxon>Panicoideae</taxon>
        <taxon>Andropogonodae</taxon>
        <taxon>Paspaleae</taxon>
        <taxon>Paspalinae</taxon>
        <taxon>Paspalum</taxon>
    </lineage>
</organism>
<dbReference type="InterPro" id="IPR020847">
    <property type="entry name" value="AP_endonuclease_F1_BS"/>
</dbReference>
<dbReference type="InterPro" id="IPR005135">
    <property type="entry name" value="Endo/exonuclease/phosphatase"/>
</dbReference>
<dbReference type="EMBL" id="CP144747">
    <property type="protein sequence ID" value="WVZ62402.1"/>
    <property type="molecule type" value="Genomic_DNA"/>
</dbReference>
<reference evidence="2 3" key="1">
    <citation type="submission" date="2024-02" db="EMBL/GenBank/DDBJ databases">
        <title>High-quality chromosome-scale genome assembly of Pensacola bahiagrass (Paspalum notatum Flugge var. saurae).</title>
        <authorList>
            <person name="Vega J.M."/>
            <person name="Podio M."/>
            <person name="Orjuela J."/>
            <person name="Siena L.A."/>
            <person name="Pessino S.C."/>
            <person name="Combes M.C."/>
            <person name="Mariac C."/>
            <person name="Albertini E."/>
            <person name="Pupilli F."/>
            <person name="Ortiz J.P.A."/>
            <person name="Leblanc O."/>
        </authorList>
    </citation>
    <scope>NUCLEOTIDE SEQUENCE [LARGE SCALE GENOMIC DNA]</scope>
    <source>
        <strain evidence="2">R1</strain>
        <tissue evidence="2">Leaf</tissue>
    </source>
</reference>
<dbReference type="GO" id="GO:0003677">
    <property type="term" value="F:DNA binding"/>
    <property type="evidence" value="ECO:0007669"/>
    <property type="project" value="InterPro"/>
</dbReference>
<dbReference type="SUPFAM" id="SSF56672">
    <property type="entry name" value="DNA/RNA polymerases"/>
    <property type="match status" value="1"/>
</dbReference>
<dbReference type="PROSITE" id="PS50878">
    <property type="entry name" value="RT_POL"/>
    <property type="match status" value="1"/>
</dbReference>